<dbReference type="Proteomes" id="UP000597762">
    <property type="component" value="Unassembled WGS sequence"/>
</dbReference>
<dbReference type="EMBL" id="CAHIKZ030005218">
    <property type="protein sequence ID" value="CAE1321155.1"/>
    <property type="molecule type" value="Genomic_DNA"/>
</dbReference>
<evidence type="ECO:0008006" key="4">
    <source>
        <dbReference type="Google" id="ProtNLM"/>
    </source>
</evidence>
<reference evidence="2" key="1">
    <citation type="submission" date="2021-01" db="EMBL/GenBank/DDBJ databases">
        <authorList>
            <person name="Li R."/>
            <person name="Bekaert M."/>
        </authorList>
    </citation>
    <scope>NUCLEOTIDE SEQUENCE</scope>
    <source>
        <strain evidence="2">Farmed</strain>
    </source>
</reference>
<dbReference type="InterPro" id="IPR029675">
    <property type="entry name" value="PGAP4"/>
</dbReference>
<dbReference type="PANTHER" id="PTHR31410">
    <property type="entry name" value="TRANSMEMBRANE PROTEIN 246"/>
    <property type="match status" value="1"/>
</dbReference>
<proteinExistence type="predicted"/>
<protein>
    <recommendedName>
        <fullName evidence="4">Transmembrane protein</fullName>
    </recommendedName>
</protein>
<feature type="transmembrane region" description="Helical" evidence="1">
    <location>
        <begin position="16"/>
        <end position="33"/>
    </location>
</feature>
<dbReference type="PANTHER" id="PTHR31410:SF1">
    <property type="entry name" value="POST-GPI ATTACHMENT TO PROTEINS FACTOR 4"/>
    <property type="match status" value="1"/>
</dbReference>
<comment type="caution">
    <text evidence="2">The sequence shown here is derived from an EMBL/GenBank/DDBJ whole genome shotgun (WGS) entry which is preliminary data.</text>
</comment>
<keyword evidence="3" id="KW-1185">Reference proteome</keyword>
<name>A0A812EI41_ACAPH</name>
<feature type="transmembrane region" description="Helical" evidence="1">
    <location>
        <begin position="297"/>
        <end position="317"/>
    </location>
</feature>
<dbReference type="CDD" id="cd22190">
    <property type="entry name" value="PGAP4"/>
    <property type="match status" value="1"/>
</dbReference>
<evidence type="ECO:0000313" key="2">
    <source>
        <dbReference type="EMBL" id="CAE1321155.1"/>
    </source>
</evidence>
<evidence type="ECO:0000313" key="3">
    <source>
        <dbReference type="Proteomes" id="UP000597762"/>
    </source>
</evidence>
<sequence>MQRPHFFRRRLRVSKLTTTLIFCVLFLIFLLLWSESENGRSNKHSVTELRSFADQMNSARLNNAFQYFRSLNASRSQRFYEENLAKYDLDLVISIPTVRRPTRPGLVEMGYLIQTAAMFDRLLKTDEKFGGKMMFICNTDNMPKEHSEATLLQDYLPSIQLYGNSTSKAVPLVSNIFHYHKNYGNKYSKETFDYMFCLQTALLYKSKYILMAEDDALPRKELLPVLYQLLWRQHELVSTGKAIKRKPFFLIKLYYPERWLGYAYEFPRIIELLGIGAFGWGLFALLFSFLWKRTYCETLTVATLGGACIVLLALLMGRQKVMELRRLSSHLYFVRPAPDCCTPAVLYRAENVSKFLRYLSQGTYDSTRPLDIAMAEYFRAVSESSLYVEPNLFRHIGMYSSLGKSPKSPEYFLFQ</sequence>
<dbReference type="GO" id="GO:0016757">
    <property type="term" value="F:glycosyltransferase activity"/>
    <property type="evidence" value="ECO:0007669"/>
    <property type="project" value="InterPro"/>
</dbReference>
<evidence type="ECO:0000256" key="1">
    <source>
        <dbReference type="SAM" id="Phobius"/>
    </source>
</evidence>
<keyword evidence="1" id="KW-1133">Transmembrane helix</keyword>
<keyword evidence="1" id="KW-0812">Transmembrane</keyword>
<feature type="transmembrane region" description="Helical" evidence="1">
    <location>
        <begin position="269"/>
        <end position="291"/>
    </location>
</feature>
<organism evidence="2 3">
    <name type="scientific">Acanthosepion pharaonis</name>
    <name type="common">Pharaoh cuttlefish</name>
    <name type="synonym">Sepia pharaonis</name>
    <dbReference type="NCBI Taxonomy" id="158019"/>
    <lineage>
        <taxon>Eukaryota</taxon>
        <taxon>Metazoa</taxon>
        <taxon>Spiralia</taxon>
        <taxon>Lophotrochozoa</taxon>
        <taxon>Mollusca</taxon>
        <taxon>Cephalopoda</taxon>
        <taxon>Coleoidea</taxon>
        <taxon>Decapodiformes</taxon>
        <taxon>Sepiida</taxon>
        <taxon>Sepiina</taxon>
        <taxon>Sepiidae</taxon>
        <taxon>Acanthosepion</taxon>
    </lineage>
</organism>
<keyword evidence="1" id="KW-0472">Membrane</keyword>
<gene>
    <name evidence="2" type="ORF">SPHA_71277</name>
</gene>
<dbReference type="GO" id="GO:0000139">
    <property type="term" value="C:Golgi membrane"/>
    <property type="evidence" value="ECO:0007669"/>
    <property type="project" value="InterPro"/>
</dbReference>
<accession>A0A812EI41</accession>
<dbReference type="OrthoDB" id="2016523at2759"/>
<dbReference type="AlphaFoldDB" id="A0A812EI41"/>
<dbReference type="GO" id="GO:0006506">
    <property type="term" value="P:GPI anchor biosynthetic process"/>
    <property type="evidence" value="ECO:0007669"/>
    <property type="project" value="InterPro"/>
</dbReference>